<sequence length="320" mass="35398">MAITSGSLNPNPARPVLRFERRLRHSPEKVWQAVTDPAHLKHWFPVEFQAEQRIGAPITFVFPGAEAPPGSGEILEFDPPRVFAFTWKDANPQDTAVLRFELVPEDEGCLLVFTHALGGPGDLLATARHAAGWDGCLDVMEGVLAGHAVESTRKDWFLRAEHYVEEFGIATGECAAMADGFLIRVQRDLIHPKEKVWAQLTEDDPAVLGAAPPLRATHGYQPAGLVTELAAPDTLAYTWLHEDAPAGVVRWQLTPQSFGSLLTVTQTIPAELAELRAVTLAAWQTHLELFFAALFGDIRCPWPTDRTEQLRRRYATSLES</sequence>
<organism evidence="3 4">
    <name type="scientific">Crossiella cryophila</name>
    <dbReference type="NCBI Taxonomy" id="43355"/>
    <lineage>
        <taxon>Bacteria</taxon>
        <taxon>Bacillati</taxon>
        <taxon>Actinomycetota</taxon>
        <taxon>Actinomycetes</taxon>
        <taxon>Pseudonocardiales</taxon>
        <taxon>Pseudonocardiaceae</taxon>
        <taxon>Crossiella</taxon>
    </lineage>
</organism>
<evidence type="ECO:0000259" key="2">
    <source>
        <dbReference type="Pfam" id="PF08327"/>
    </source>
</evidence>
<evidence type="ECO:0000256" key="1">
    <source>
        <dbReference type="ARBA" id="ARBA00006817"/>
    </source>
</evidence>
<dbReference type="InterPro" id="IPR013538">
    <property type="entry name" value="ASHA1/2-like_C"/>
</dbReference>
<comment type="similarity">
    <text evidence="1">Belongs to the AHA1 family.</text>
</comment>
<comment type="caution">
    <text evidence="3">The sequence shown here is derived from an EMBL/GenBank/DDBJ whole genome shotgun (WGS) entry which is preliminary data.</text>
</comment>
<keyword evidence="4" id="KW-1185">Reference proteome</keyword>
<dbReference type="AlphaFoldDB" id="A0A7W7CG55"/>
<feature type="domain" description="Activator of Hsp90 ATPase homologue 1/2-like C-terminal" evidence="2">
    <location>
        <begin position="25"/>
        <end position="144"/>
    </location>
</feature>
<dbReference type="CDD" id="cd08899">
    <property type="entry name" value="SRPBCC_CalC_Aha1-like_6"/>
    <property type="match status" value="1"/>
</dbReference>
<gene>
    <name evidence="3" type="ORF">HNR67_006738</name>
</gene>
<dbReference type="Proteomes" id="UP000533598">
    <property type="component" value="Unassembled WGS sequence"/>
</dbReference>
<dbReference type="InterPro" id="IPR023393">
    <property type="entry name" value="START-like_dom_sf"/>
</dbReference>
<accession>A0A7W7CG55</accession>
<dbReference type="Pfam" id="PF08327">
    <property type="entry name" value="AHSA1"/>
    <property type="match status" value="1"/>
</dbReference>
<dbReference type="SUPFAM" id="SSF55961">
    <property type="entry name" value="Bet v1-like"/>
    <property type="match status" value="2"/>
</dbReference>
<dbReference type="RefSeq" id="WP_185006565.1">
    <property type="nucleotide sequence ID" value="NZ_BAAAUI010000005.1"/>
</dbReference>
<evidence type="ECO:0000313" key="4">
    <source>
        <dbReference type="Proteomes" id="UP000533598"/>
    </source>
</evidence>
<dbReference type="EMBL" id="JACHMH010000001">
    <property type="protein sequence ID" value="MBB4680620.1"/>
    <property type="molecule type" value="Genomic_DNA"/>
</dbReference>
<reference evidence="3 4" key="1">
    <citation type="submission" date="2020-08" db="EMBL/GenBank/DDBJ databases">
        <title>Sequencing the genomes of 1000 actinobacteria strains.</title>
        <authorList>
            <person name="Klenk H.-P."/>
        </authorList>
    </citation>
    <scope>NUCLEOTIDE SEQUENCE [LARGE SCALE GENOMIC DNA]</scope>
    <source>
        <strain evidence="3 4">DSM 44230</strain>
    </source>
</reference>
<proteinExistence type="inferred from homology"/>
<protein>
    <submittedName>
        <fullName evidence="3">Uncharacterized protein YndB with AHSA1/START domain</fullName>
    </submittedName>
</protein>
<evidence type="ECO:0000313" key="3">
    <source>
        <dbReference type="EMBL" id="MBB4680620.1"/>
    </source>
</evidence>
<name>A0A7W7CG55_9PSEU</name>
<dbReference type="Gene3D" id="3.30.530.20">
    <property type="match status" value="2"/>
</dbReference>